<dbReference type="InterPro" id="IPR029057">
    <property type="entry name" value="PRTase-like"/>
</dbReference>
<evidence type="ECO:0000259" key="2">
    <source>
        <dbReference type="Pfam" id="PF18912"/>
    </source>
</evidence>
<dbReference type="InterPro" id="IPR044005">
    <property type="entry name" value="DZR_2"/>
</dbReference>
<organism evidence="3 4">
    <name type="scientific">Candidatus Falkowbacteria bacterium GW2011_GWA2_39_24</name>
    <dbReference type="NCBI Taxonomy" id="1618634"/>
    <lineage>
        <taxon>Bacteria</taxon>
        <taxon>Candidatus Falkowiibacteriota</taxon>
    </lineage>
</organism>
<comment type="similarity">
    <text evidence="1">Belongs to the ComF/GntX family.</text>
</comment>
<proteinExistence type="inferred from homology"/>
<sequence length="250" mass="28671">MQRIIKQAQRLVLWLADIVFPVECLGCGQSGQWLCLSCLQNISWRIIQTCPVCLHPNLWGEYCDHCYQSLDGIMVASSYEDKLLKQAIKDYKYHLAKELAQPLSTSLIVWLGRLLQESSVLKDKAALPKLLEYFNHCLIIPVPLSRRRQAWRGFNQSELLARPLADFFNLDLDCQHLKRIKYSQPQVKLTKQARLINIQKSFVWQGQNLNQRNILLIDDLTTTGATLSECAKVLKRHGAGEVWGLVLAKN</sequence>
<dbReference type="InterPro" id="IPR051910">
    <property type="entry name" value="ComF/GntX_DNA_util-trans"/>
</dbReference>
<dbReference type="InterPro" id="IPR000836">
    <property type="entry name" value="PRTase_dom"/>
</dbReference>
<dbReference type="Gene3D" id="3.40.50.2020">
    <property type="match status" value="1"/>
</dbReference>
<dbReference type="Proteomes" id="UP000034048">
    <property type="component" value="Unassembled WGS sequence"/>
</dbReference>
<evidence type="ECO:0000256" key="1">
    <source>
        <dbReference type="ARBA" id="ARBA00008007"/>
    </source>
</evidence>
<dbReference type="CDD" id="cd06223">
    <property type="entry name" value="PRTases_typeI"/>
    <property type="match status" value="1"/>
</dbReference>
<protein>
    <recommendedName>
        <fullName evidence="2">Double zinc ribbon domain-containing protein</fullName>
    </recommendedName>
</protein>
<evidence type="ECO:0000313" key="3">
    <source>
        <dbReference type="EMBL" id="KKR14773.1"/>
    </source>
</evidence>
<feature type="domain" description="Double zinc ribbon" evidence="2">
    <location>
        <begin position="16"/>
        <end position="66"/>
    </location>
</feature>
<dbReference type="PANTHER" id="PTHR47505:SF1">
    <property type="entry name" value="DNA UTILIZATION PROTEIN YHGH"/>
    <property type="match status" value="1"/>
</dbReference>
<dbReference type="PANTHER" id="PTHR47505">
    <property type="entry name" value="DNA UTILIZATION PROTEIN YHGH"/>
    <property type="match status" value="1"/>
</dbReference>
<dbReference type="AlphaFoldDB" id="A0A0G0NGZ9"/>
<comment type="caution">
    <text evidence="3">The sequence shown here is derived from an EMBL/GenBank/DDBJ whole genome shotgun (WGS) entry which is preliminary data.</text>
</comment>
<name>A0A0G0NGZ9_9BACT</name>
<dbReference type="EMBL" id="LBWS01000019">
    <property type="protein sequence ID" value="KKR14773.1"/>
    <property type="molecule type" value="Genomic_DNA"/>
</dbReference>
<dbReference type="SUPFAM" id="SSF53271">
    <property type="entry name" value="PRTase-like"/>
    <property type="match status" value="1"/>
</dbReference>
<reference evidence="3 4" key="1">
    <citation type="journal article" date="2015" name="Nature">
        <title>rRNA introns, odd ribosomes, and small enigmatic genomes across a large radiation of phyla.</title>
        <authorList>
            <person name="Brown C.T."/>
            <person name="Hug L.A."/>
            <person name="Thomas B.C."/>
            <person name="Sharon I."/>
            <person name="Castelle C.J."/>
            <person name="Singh A."/>
            <person name="Wilkins M.J."/>
            <person name="Williams K.H."/>
            <person name="Banfield J.F."/>
        </authorList>
    </citation>
    <scope>NUCLEOTIDE SEQUENCE [LARGE SCALE GENOMIC DNA]</scope>
</reference>
<accession>A0A0G0NGZ9</accession>
<evidence type="ECO:0000313" key="4">
    <source>
        <dbReference type="Proteomes" id="UP000034048"/>
    </source>
</evidence>
<dbReference type="PATRIC" id="fig|1618634.3.peg.262"/>
<dbReference type="Pfam" id="PF18912">
    <property type="entry name" value="DZR_2"/>
    <property type="match status" value="1"/>
</dbReference>
<gene>
    <name evidence="3" type="ORF">UT42_C0019G0014</name>
</gene>